<evidence type="ECO:0000313" key="4">
    <source>
        <dbReference type="Proteomes" id="UP000006727"/>
    </source>
</evidence>
<dbReference type="Gramene" id="Pp3c14_14430V3.2">
    <property type="protein sequence ID" value="PAC:32959890.CDS.1"/>
    <property type="gene ID" value="Pp3c14_14430"/>
</dbReference>
<keyword evidence="4" id="KW-1185">Reference proteome</keyword>
<gene>
    <name evidence="2" type="ORF">PHYPA_018515</name>
</gene>
<evidence type="ECO:0000256" key="1">
    <source>
        <dbReference type="SAM" id="Phobius"/>
    </source>
</evidence>
<keyword evidence="1" id="KW-1133">Transmembrane helix</keyword>
<proteinExistence type="predicted"/>
<reference evidence="3" key="3">
    <citation type="submission" date="2020-12" db="UniProtKB">
        <authorList>
            <consortium name="EnsemblPlants"/>
        </authorList>
    </citation>
    <scope>IDENTIFICATION</scope>
</reference>
<accession>A0A2K1JHT3</accession>
<feature type="transmembrane region" description="Helical" evidence="1">
    <location>
        <begin position="6"/>
        <end position="30"/>
    </location>
</feature>
<dbReference type="EMBL" id="ABEU02000014">
    <property type="protein sequence ID" value="PNR41112.1"/>
    <property type="molecule type" value="Genomic_DNA"/>
</dbReference>
<dbReference type="Proteomes" id="UP000006727">
    <property type="component" value="Chromosome 14"/>
</dbReference>
<protein>
    <submittedName>
        <fullName evidence="2 3">Uncharacterized protein</fullName>
    </submittedName>
</protein>
<evidence type="ECO:0000313" key="2">
    <source>
        <dbReference type="EMBL" id="PNR41112.1"/>
    </source>
</evidence>
<dbReference type="Gramene" id="Pp3c14_14430V3.1">
    <property type="protein sequence ID" value="PAC:32959889.CDS.1"/>
    <property type="gene ID" value="Pp3c14_14430"/>
</dbReference>
<dbReference type="AlphaFoldDB" id="A0A2K1JHT3"/>
<evidence type="ECO:0000313" key="3">
    <source>
        <dbReference type="EnsemblPlants" id="PAC:32959889.CDS.1"/>
    </source>
</evidence>
<dbReference type="InParanoid" id="A0A2K1JHT3"/>
<name>A0A2K1JHT3_PHYPA</name>
<dbReference type="PaxDb" id="3218-PP1S36_7V6.1"/>
<dbReference type="EnsemblPlants" id="Pp3c14_14430V3.1">
    <property type="protein sequence ID" value="PAC:32959889.CDS.1"/>
    <property type="gene ID" value="Pp3c14_14430"/>
</dbReference>
<keyword evidence="1" id="KW-0812">Transmembrane</keyword>
<keyword evidence="1" id="KW-0472">Membrane</keyword>
<sequence>MGIGLAIRLFVISVMFIILSMSMHFSYNYIKSCILQTRSNVAFSIVRNTIAATGNSSHQ</sequence>
<dbReference type="EnsemblPlants" id="Pp3c14_14430V3.2">
    <property type="protein sequence ID" value="PAC:32959890.CDS.1"/>
    <property type="gene ID" value="Pp3c14_14430"/>
</dbReference>
<reference evidence="2 4" key="2">
    <citation type="journal article" date="2018" name="Plant J.">
        <title>The Physcomitrella patens chromosome-scale assembly reveals moss genome structure and evolution.</title>
        <authorList>
            <person name="Lang D."/>
            <person name="Ullrich K.K."/>
            <person name="Murat F."/>
            <person name="Fuchs J."/>
            <person name="Jenkins J."/>
            <person name="Haas F.B."/>
            <person name="Piednoel M."/>
            <person name="Gundlach H."/>
            <person name="Van Bel M."/>
            <person name="Meyberg R."/>
            <person name="Vives C."/>
            <person name="Morata J."/>
            <person name="Symeonidi A."/>
            <person name="Hiss M."/>
            <person name="Muchero W."/>
            <person name="Kamisugi Y."/>
            <person name="Saleh O."/>
            <person name="Blanc G."/>
            <person name="Decker E.L."/>
            <person name="van Gessel N."/>
            <person name="Grimwood J."/>
            <person name="Hayes R.D."/>
            <person name="Graham S.W."/>
            <person name="Gunter L.E."/>
            <person name="McDaniel S.F."/>
            <person name="Hoernstein S.N.W."/>
            <person name="Larsson A."/>
            <person name="Li F.W."/>
            <person name="Perroud P.F."/>
            <person name="Phillips J."/>
            <person name="Ranjan P."/>
            <person name="Rokshar D.S."/>
            <person name="Rothfels C.J."/>
            <person name="Schneider L."/>
            <person name="Shu S."/>
            <person name="Stevenson D.W."/>
            <person name="Thummler F."/>
            <person name="Tillich M."/>
            <person name="Villarreal Aguilar J.C."/>
            <person name="Widiez T."/>
            <person name="Wong G.K."/>
            <person name="Wymore A."/>
            <person name="Zhang Y."/>
            <person name="Zimmer A.D."/>
            <person name="Quatrano R.S."/>
            <person name="Mayer K.F.X."/>
            <person name="Goodstein D."/>
            <person name="Casacuberta J.M."/>
            <person name="Vandepoele K."/>
            <person name="Reski R."/>
            <person name="Cuming A.C."/>
            <person name="Tuskan G.A."/>
            <person name="Maumus F."/>
            <person name="Salse J."/>
            <person name="Schmutz J."/>
            <person name="Rensing S.A."/>
        </authorList>
    </citation>
    <scope>NUCLEOTIDE SEQUENCE [LARGE SCALE GENOMIC DNA]</scope>
    <source>
        <strain evidence="3 4">cv. Gransden 2004</strain>
    </source>
</reference>
<reference evidence="2 4" key="1">
    <citation type="journal article" date="2008" name="Science">
        <title>The Physcomitrella genome reveals evolutionary insights into the conquest of land by plants.</title>
        <authorList>
            <person name="Rensing S."/>
            <person name="Lang D."/>
            <person name="Zimmer A."/>
            <person name="Terry A."/>
            <person name="Salamov A."/>
            <person name="Shapiro H."/>
            <person name="Nishiyama T."/>
            <person name="Perroud P.-F."/>
            <person name="Lindquist E."/>
            <person name="Kamisugi Y."/>
            <person name="Tanahashi T."/>
            <person name="Sakakibara K."/>
            <person name="Fujita T."/>
            <person name="Oishi K."/>
            <person name="Shin-I T."/>
            <person name="Kuroki Y."/>
            <person name="Toyoda A."/>
            <person name="Suzuki Y."/>
            <person name="Hashimoto A."/>
            <person name="Yamaguchi K."/>
            <person name="Sugano A."/>
            <person name="Kohara Y."/>
            <person name="Fujiyama A."/>
            <person name="Anterola A."/>
            <person name="Aoki S."/>
            <person name="Ashton N."/>
            <person name="Barbazuk W.B."/>
            <person name="Barker E."/>
            <person name="Bennetzen J."/>
            <person name="Bezanilla M."/>
            <person name="Blankenship R."/>
            <person name="Cho S.H."/>
            <person name="Dutcher S."/>
            <person name="Estelle M."/>
            <person name="Fawcett J.A."/>
            <person name="Gundlach H."/>
            <person name="Hanada K."/>
            <person name="Heyl A."/>
            <person name="Hicks K.A."/>
            <person name="Hugh J."/>
            <person name="Lohr M."/>
            <person name="Mayer K."/>
            <person name="Melkozernov A."/>
            <person name="Murata T."/>
            <person name="Nelson D."/>
            <person name="Pils B."/>
            <person name="Prigge M."/>
            <person name="Reiss B."/>
            <person name="Renner T."/>
            <person name="Rombauts S."/>
            <person name="Rushton P."/>
            <person name="Sanderfoot A."/>
            <person name="Schween G."/>
            <person name="Shiu S.-H."/>
            <person name="Stueber K."/>
            <person name="Theodoulou F.L."/>
            <person name="Tu H."/>
            <person name="Van de Peer Y."/>
            <person name="Verrier P.J."/>
            <person name="Waters E."/>
            <person name="Wood A."/>
            <person name="Yang L."/>
            <person name="Cove D."/>
            <person name="Cuming A."/>
            <person name="Hasebe M."/>
            <person name="Lucas S."/>
            <person name="Mishler D.B."/>
            <person name="Reski R."/>
            <person name="Grigoriev I."/>
            <person name="Quatrano R.S."/>
            <person name="Boore J.L."/>
        </authorList>
    </citation>
    <scope>NUCLEOTIDE SEQUENCE [LARGE SCALE GENOMIC DNA]</scope>
    <source>
        <strain evidence="3 4">cv. Gransden 2004</strain>
    </source>
</reference>
<organism evidence="2">
    <name type="scientific">Physcomitrium patens</name>
    <name type="common">Spreading-leaved earth moss</name>
    <name type="synonym">Physcomitrella patens</name>
    <dbReference type="NCBI Taxonomy" id="3218"/>
    <lineage>
        <taxon>Eukaryota</taxon>
        <taxon>Viridiplantae</taxon>
        <taxon>Streptophyta</taxon>
        <taxon>Embryophyta</taxon>
        <taxon>Bryophyta</taxon>
        <taxon>Bryophytina</taxon>
        <taxon>Bryopsida</taxon>
        <taxon>Funariidae</taxon>
        <taxon>Funariales</taxon>
        <taxon>Funariaceae</taxon>
        <taxon>Physcomitrium</taxon>
    </lineage>
</organism>